<evidence type="ECO:0000256" key="2">
    <source>
        <dbReference type="ARBA" id="ARBA00022803"/>
    </source>
</evidence>
<keyword evidence="2 3" id="KW-0802">TPR repeat</keyword>
<keyword evidence="6" id="KW-1185">Reference proteome</keyword>
<dbReference type="PROSITE" id="PS50005">
    <property type="entry name" value="TPR"/>
    <property type="match status" value="1"/>
</dbReference>
<dbReference type="EMBL" id="FNCI01000004">
    <property type="protein sequence ID" value="SDG07788.1"/>
    <property type="molecule type" value="Genomic_DNA"/>
</dbReference>
<feature type="repeat" description="TPR" evidence="3">
    <location>
        <begin position="498"/>
        <end position="531"/>
    </location>
</feature>
<dbReference type="Pfam" id="PF13432">
    <property type="entry name" value="TPR_16"/>
    <property type="match status" value="1"/>
</dbReference>
<dbReference type="Proteomes" id="UP000198641">
    <property type="component" value="Unassembled WGS sequence"/>
</dbReference>
<dbReference type="InterPro" id="IPR011990">
    <property type="entry name" value="TPR-like_helical_dom_sf"/>
</dbReference>
<dbReference type="PANTHER" id="PTHR44186">
    <property type="match status" value="1"/>
</dbReference>
<evidence type="ECO:0000256" key="4">
    <source>
        <dbReference type="SAM" id="SignalP"/>
    </source>
</evidence>
<keyword evidence="1" id="KW-0677">Repeat</keyword>
<evidence type="ECO:0000313" key="5">
    <source>
        <dbReference type="EMBL" id="SDG07788.1"/>
    </source>
</evidence>
<dbReference type="SUPFAM" id="SSF48452">
    <property type="entry name" value="TPR-like"/>
    <property type="match status" value="2"/>
</dbReference>
<dbReference type="AlphaFoldDB" id="A0A1G7RAJ4"/>
<dbReference type="PROSITE" id="PS51257">
    <property type="entry name" value="PROKAR_LIPOPROTEIN"/>
    <property type="match status" value="1"/>
</dbReference>
<gene>
    <name evidence="5" type="ORF">SAMN05216571_104153</name>
</gene>
<accession>A0A1G7RAJ4</accession>
<organism evidence="5 6">
    <name type="scientific">Onishia taeanensis</name>
    <dbReference type="NCBI Taxonomy" id="284577"/>
    <lineage>
        <taxon>Bacteria</taxon>
        <taxon>Pseudomonadati</taxon>
        <taxon>Pseudomonadota</taxon>
        <taxon>Gammaproteobacteria</taxon>
        <taxon>Oceanospirillales</taxon>
        <taxon>Halomonadaceae</taxon>
        <taxon>Onishia</taxon>
    </lineage>
</organism>
<dbReference type="RefSeq" id="WP_092525092.1">
    <property type="nucleotide sequence ID" value="NZ_FNCI01000004.1"/>
</dbReference>
<reference evidence="5 6" key="1">
    <citation type="submission" date="2016-10" db="EMBL/GenBank/DDBJ databases">
        <authorList>
            <person name="de Groot N.N."/>
        </authorList>
    </citation>
    <scope>NUCLEOTIDE SEQUENCE [LARGE SCALE GENOMIC DNA]</scope>
    <source>
        <strain evidence="5 6">BH539</strain>
    </source>
</reference>
<dbReference type="PANTHER" id="PTHR44186:SF1">
    <property type="entry name" value="BARDET-BIEDL SYNDROME 4 PROTEIN"/>
    <property type="match status" value="1"/>
</dbReference>
<dbReference type="OrthoDB" id="9766710at2"/>
<feature type="signal peptide" evidence="4">
    <location>
        <begin position="1"/>
        <end position="30"/>
    </location>
</feature>
<evidence type="ECO:0000313" key="6">
    <source>
        <dbReference type="Proteomes" id="UP000198641"/>
    </source>
</evidence>
<protein>
    <submittedName>
        <fullName evidence="5">Tetratricopeptide repeat-containing protein</fullName>
    </submittedName>
</protein>
<name>A0A1G7RAJ4_9GAMM</name>
<dbReference type="SMART" id="SM00028">
    <property type="entry name" value="TPR"/>
    <property type="match status" value="5"/>
</dbReference>
<keyword evidence="4" id="KW-0732">Signal</keyword>
<dbReference type="Gene3D" id="1.25.40.10">
    <property type="entry name" value="Tetratricopeptide repeat domain"/>
    <property type="match status" value="2"/>
</dbReference>
<proteinExistence type="predicted"/>
<dbReference type="Pfam" id="PF14559">
    <property type="entry name" value="TPR_19"/>
    <property type="match status" value="2"/>
</dbReference>
<dbReference type="STRING" id="284577.SAMN05216571_104153"/>
<evidence type="ECO:0000256" key="3">
    <source>
        <dbReference type="PROSITE-ProRule" id="PRU00339"/>
    </source>
</evidence>
<sequence>MRARLLKTALITATLALLTACQGMPMTQSANDSGIDDPMRGAPPITQGLDAQGLQTLLVAELAGRRGQYERAAQGYLDAAERYDSAALSERATLAARFSQQPALFETAARRWHKRAPDAEAPLRLLASLAQQRGDWQAALDSRLALVAQGHPGELASFAEQALTQDADPQPLAIRLRQHLLIADSDAPYAYDAVLATALLEAANGEAAQADSRLAELALTHPELPALWLTRARIAMERGNPTAARRAAQRGLDISPDDTRFLLLLARSELALGRVEAAERQTDRILTQQGEQPELRVGLARLFLEADQPAPARRLLLPLIDDDTTPPVAFLLLGSIAEQQGEIDNALLYYRQVPESDQFLSSRLQAARMLIDANRLADALDFLRLERLRHDDQATDIVSLEVELLDQEGERAAADDVLAEARARHPDDNGLLYMQAMRKFNDGDLEGMEADLRELIERRPDNAMALNALGFTLADMTTRFGEAYELIERAHRLAPDNPAILDSLGWVLHKQGENARALPYLEQAFAMMPDQEIAAHLAEVLWSLERSADARRLVERSLARFEDHPKLTELIQRIPALAPEGLDGNIDPLP</sequence>
<dbReference type="InterPro" id="IPR019734">
    <property type="entry name" value="TPR_rpt"/>
</dbReference>
<feature type="chain" id="PRO_5011649330" evidence="4">
    <location>
        <begin position="31"/>
        <end position="590"/>
    </location>
</feature>
<evidence type="ECO:0000256" key="1">
    <source>
        <dbReference type="ARBA" id="ARBA00022737"/>
    </source>
</evidence>